<evidence type="ECO:0000313" key="2">
    <source>
        <dbReference type="Proteomes" id="UP001165270"/>
    </source>
</evidence>
<protein>
    <submittedName>
        <fullName evidence="1">Uncharacterized protein</fullName>
    </submittedName>
</protein>
<gene>
    <name evidence="1" type="ORF">MQN93_30690</name>
</gene>
<accession>A0ABS9XPU9</accession>
<name>A0ABS9XPU9_9ACTN</name>
<sequence>MREADTLLVRGPARALAPVDDAEIWLRVTVMASALVGLAADAFHPMLELAATAEPLRERLVGVLAQLACGPRK</sequence>
<organism evidence="1 2">
    <name type="scientific">Streptomyces spinosisporus</name>
    <dbReference type="NCBI Taxonomy" id="2927582"/>
    <lineage>
        <taxon>Bacteria</taxon>
        <taxon>Bacillati</taxon>
        <taxon>Actinomycetota</taxon>
        <taxon>Actinomycetes</taxon>
        <taxon>Kitasatosporales</taxon>
        <taxon>Streptomycetaceae</taxon>
        <taxon>Streptomyces</taxon>
    </lineage>
</organism>
<comment type="caution">
    <text evidence="1">The sequence shown here is derived from an EMBL/GenBank/DDBJ whole genome shotgun (WGS) entry which is preliminary data.</text>
</comment>
<evidence type="ECO:0000313" key="1">
    <source>
        <dbReference type="EMBL" id="MCI3244099.1"/>
    </source>
</evidence>
<proteinExistence type="predicted"/>
<reference evidence="1" key="1">
    <citation type="submission" date="2022-03" db="EMBL/GenBank/DDBJ databases">
        <title>Streptomyces 7R015 and 7R016 isolated from Barleria lupulina in Thailand.</title>
        <authorList>
            <person name="Kanchanasin P."/>
            <person name="Phongsopitanun W."/>
            <person name="Tanasupawat S."/>
        </authorList>
    </citation>
    <scope>NUCLEOTIDE SEQUENCE</scope>
    <source>
        <strain evidence="1">7R016</strain>
    </source>
</reference>
<dbReference type="EMBL" id="JALDAX010000014">
    <property type="protein sequence ID" value="MCI3244099.1"/>
    <property type="molecule type" value="Genomic_DNA"/>
</dbReference>
<dbReference type="RefSeq" id="WP_242712108.1">
    <property type="nucleotide sequence ID" value="NZ_JALDAX010000014.1"/>
</dbReference>
<dbReference type="Proteomes" id="UP001165270">
    <property type="component" value="Unassembled WGS sequence"/>
</dbReference>
<keyword evidence="2" id="KW-1185">Reference proteome</keyword>